<dbReference type="OrthoDB" id="547796at2759"/>
<dbReference type="EMBL" id="PSQE01000006">
    <property type="protein sequence ID" value="RHN50714.1"/>
    <property type="molecule type" value="Genomic_DNA"/>
</dbReference>
<evidence type="ECO:0000256" key="6">
    <source>
        <dbReference type="ARBA" id="ARBA00023004"/>
    </source>
</evidence>
<keyword evidence="10" id="KW-1133">Transmembrane helix</keyword>
<dbReference type="Proteomes" id="UP000002051">
    <property type="component" value="Chromosome 6"/>
</dbReference>
<evidence type="ECO:0000313" key="12">
    <source>
        <dbReference type="EMBL" id="AES75161.1"/>
    </source>
</evidence>
<comment type="subcellular location">
    <subcellularLocation>
        <location evidence="1">Endoplasmic reticulum</location>
    </subcellularLocation>
</comment>
<evidence type="ECO:0000313" key="14">
    <source>
        <dbReference type="EnsemblPlants" id="AES75161"/>
    </source>
</evidence>
<keyword evidence="4" id="KW-0479">Metal-binding</keyword>
<dbReference type="eggNOG" id="KOG1110">
    <property type="taxonomic scope" value="Eukaryota"/>
</dbReference>
<dbReference type="PANTHER" id="PTHR10281">
    <property type="entry name" value="MEMBRANE-ASSOCIATED PROGESTERONE RECEPTOR COMPONENT-RELATED"/>
    <property type="match status" value="1"/>
</dbReference>
<proteinExistence type="inferred from homology"/>
<reference evidence="12 15" key="1">
    <citation type="journal article" date="2011" name="Nature">
        <title>The Medicago genome provides insight into the evolution of rhizobial symbioses.</title>
        <authorList>
            <person name="Young N.D."/>
            <person name="Debelle F."/>
            <person name="Oldroyd G.E."/>
            <person name="Geurts R."/>
            <person name="Cannon S.B."/>
            <person name="Udvardi M.K."/>
            <person name="Benedito V.A."/>
            <person name="Mayer K.F."/>
            <person name="Gouzy J."/>
            <person name="Schoof H."/>
            <person name="Van de Peer Y."/>
            <person name="Proost S."/>
            <person name="Cook D.R."/>
            <person name="Meyers B.C."/>
            <person name="Spannagl M."/>
            <person name="Cheung F."/>
            <person name="De Mita S."/>
            <person name="Krishnakumar V."/>
            <person name="Gundlach H."/>
            <person name="Zhou S."/>
            <person name="Mudge J."/>
            <person name="Bharti A.K."/>
            <person name="Murray J.D."/>
            <person name="Naoumkina M.A."/>
            <person name="Rosen B."/>
            <person name="Silverstein K.A."/>
            <person name="Tang H."/>
            <person name="Rombauts S."/>
            <person name="Zhao P.X."/>
            <person name="Zhou P."/>
            <person name="Barbe V."/>
            <person name="Bardou P."/>
            <person name="Bechner M."/>
            <person name="Bellec A."/>
            <person name="Berger A."/>
            <person name="Berges H."/>
            <person name="Bidwell S."/>
            <person name="Bisseling T."/>
            <person name="Choisne N."/>
            <person name="Couloux A."/>
            <person name="Denny R."/>
            <person name="Deshpande S."/>
            <person name="Dai X."/>
            <person name="Doyle J.J."/>
            <person name="Dudez A.M."/>
            <person name="Farmer A.D."/>
            <person name="Fouteau S."/>
            <person name="Franken C."/>
            <person name="Gibelin C."/>
            <person name="Gish J."/>
            <person name="Goldstein S."/>
            <person name="Gonzalez A.J."/>
            <person name="Green P.J."/>
            <person name="Hallab A."/>
            <person name="Hartog M."/>
            <person name="Hua A."/>
            <person name="Humphray S.J."/>
            <person name="Jeong D.H."/>
            <person name="Jing Y."/>
            <person name="Jocker A."/>
            <person name="Kenton S.M."/>
            <person name="Kim D.J."/>
            <person name="Klee K."/>
            <person name="Lai H."/>
            <person name="Lang C."/>
            <person name="Lin S."/>
            <person name="Macmil S.L."/>
            <person name="Magdelenat G."/>
            <person name="Matthews L."/>
            <person name="McCorrison J."/>
            <person name="Monaghan E.L."/>
            <person name="Mun J.H."/>
            <person name="Najar F.Z."/>
            <person name="Nicholson C."/>
            <person name="Noirot C."/>
            <person name="O'Bleness M."/>
            <person name="Paule C.R."/>
            <person name="Poulain J."/>
            <person name="Prion F."/>
            <person name="Qin B."/>
            <person name="Qu C."/>
            <person name="Retzel E.F."/>
            <person name="Riddle C."/>
            <person name="Sallet E."/>
            <person name="Samain S."/>
            <person name="Samson N."/>
            <person name="Sanders I."/>
            <person name="Saurat O."/>
            <person name="Scarpelli C."/>
            <person name="Schiex T."/>
            <person name="Segurens B."/>
            <person name="Severin A.J."/>
            <person name="Sherrier D.J."/>
            <person name="Shi R."/>
            <person name="Sims S."/>
            <person name="Singer S.R."/>
            <person name="Sinharoy S."/>
            <person name="Sterck L."/>
            <person name="Viollet A."/>
            <person name="Wang B.B."/>
            <person name="Wang K."/>
            <person name="Wang M."/>
            <person name="Wang X."/>
            <person name="Warfsmann J."/>
            <person name="Weissenbach J."/>
            <person name="White D.D."/>
            <person name="White J.D."/>
            <person name="Wiley G.B."/>
            <person name="Wincker P."/>
            <person name="Xing Y."/>
            <person name="Yang L."/>
            <person name="Yao Z."/>
            <person name="Ying F."/>
            <person name="Zhai J."/>
            <person name="Zhou L."/>
            <person name="Zuber A."/>
            <person name="Denarie J."/>
            <person name="Dixon R.A."/>
            <person name="May G.D."/>
            <person name="Schwartz D.C."/>
            <person name="Rogers J."/>
            <person name="Quetier F."/>
            <person name="Town C.D."/>
            <person name="Roe B.A."/>
        </authorList>
    </citation>
    <scope>NUCLEOTIDE SEQUENCE [LARGE SCALE GENOMIC DNA]</scope>
    <source>
        <strain evidence="12">A17</strain>
        <strain evidence="14 15">cv. Jemalong A17</strain>
    </source>
</reference>
<dbReference type="HOGENOM" id="CLU_042860_0_1_1"/>
<keyword evidence="10" id="KW-0812">Transmembrane</keyword>
<feature type="transmembrane region" description="Helical" evidence="10">
    <location>
        <begin position="12"/>
        <end position="34"/>
    </location>
</feature>
<dbReference type="GO" id="GO:0012505">
    <property type="term" value="C:endomembrane system"/>
    <property type="evidence" value="ECO:0000318"/>
    <property type="project" value="GO_Central"/>
</dbReference>
<feature type="domain" description="Cytochrome b5 heme-binding" evidence="11">
    <location>
        <begin position="78"/>
        <end position="174"/>
    </location>
</feature>
<dbReference type="SMART" id="SM01117">
    <property type="entry name" value="Cyt-b5"/>
    <property type="match status" value="1"/>
</dbReference>
<evidence type="ECO:0000256" key="8">
    <source>
        <dbReference type="ARBA" id="ARBA00038357"/>
    </source>
</evidence>
<keyword evidence="5" id="KW-0256">Endoplasmic reticulum</keyword>
<keyword evidence="15" id="KW-1185">Reference proteome</keyword>
<dbReference type="OMA" id="NEYKDET"/>
<dbReference type="InterPro" id="IPR001199">
    <property type="entry name" value="Cyt_B5-like_heme/steroid-bd"/>
</dbReference>
<reference evidence="14" key="3">
    <citation type="submission" date="2015-04" db="UniProtKB">
        <authorList>
            <consortium name="EnsemblPlants"/>
        </authorList>
    </citation>
    <scope>IDENTIFICATION</scope>
    <source>
        <strain evidence="14">cv. Jemalong A17</strain>
    </source>
</reference>
<keyword evidence="7" id="KW-0446">Lipid-binding</keyword>
<evidence type="ECO:0000256" key="10">
    <source>
        <dbReference type="SAM" id="Phobius"/>
    </source>
</evidence>
<evidence type="ECO:0000256" key="1">
    <source>
        <dbReference type="ARBA" id="ARBA00004240"/>
    </source>
</evidence>
<feature type="region of interest" description="Disordered" evidence="9">
    <location>
        <begin position="174"/>
        <end position="195"/>
    </location>
</feature>
<dbReference type="GO" id="GO:0046872">
    <property type="term" value="F:metal ion binding"/>
    <property type="evidence" value="ECO:0007669"/>
    <property type="project" value="UniProtKB-KW"/>
</dbReference>
<dbReference type="KEGG" id="mtr:11416017"/>
<evidence type="ECO:0000256" key="5">
    <source>
        <dbReference type="ARBA" id="ARBA00022824"/>
    </source>
</evidence>
<dbReference type="Gramene" id="rna35037">
    <property type="protein sequence ID" value="RHN50714.1"/>
    <property type="gene ID" value="gene35037"/>
</dbReference>
<name>G7KPK4_MEDTR</name>
<accession>G7KPK4</accession>
<evidence type="ECO:0000313" key="16">
    <source>
        <dbReference type="Proteomes" id="UP000265566"/>
    </source>
</evidence>
<reference evidence="13" key="5">
    <citation type="journal article" date="2018" name="Nat. Plants">
        <title>Whole-genome landscape of Medicago truncatula symbiotic genes.</title>
        <authorList>
            <person name="Pecrix Y."/>
            <person name="Gamas P."/>
            <person name="Carrere S."/>
        </authorList>
    </citation>
    <scope>NUCLEOTIDE SEQUENCE</scope>
    <source>
        <tissue evidence="13">Leaves</tissue>
    </source>
</reference>
<organism evidence="12 15">
    <name type="scientific">Medicago truncatula</name>
    <name type="common">Barrel medic</name>
    <name type="synonym">Medicago tribuloides</name>
    <dbReference type="NCBI Taxonomy" id="3880"/>
    <lineage>
        <taxon>Eukaryota</taxon>
        <taxon>Viridiplantae</taxon>
        <taxon>Streptophyta</taxon>
        <taxon>Embryophyta</taxon>
        <taxon>Tracheophyta</taxon>
        <taxon>Spermatophyta</taxon>
        <taxon>Magnoliopsida</taxon>
        <taxon>eudicotyledons</taxon>
        <taxon>Gunneridae</taxon>
        <taxon>Pentapetalae</taxon>
        <taxon>rosids</taxon>
        <taxon>fabids</taxon>
        <taxon>Fabales</taxon>
        <taxon>Fabaceae</taxon>
        <taxon>Papilionoideae</taxon>
        <taxon>50 kb inversion clade</taxon>
        <taxon>NPAAA clade</taxon>
        <taxon>Hologalegina</taxon>
        <taxon>IRL clade</taxon>
        <taxon>Trifolieae</taxon>
        <taxon>Medicago</taxon>
    </lineage>
</organism>
<reference evidence="12 15" key="2">
    <citation type="journal article" date="2014" name="BMC Genomics">
        <title>An improved genome release (version Mt4.0) for the model legume Medicago truncatula.</title>
        <authorList>
            <person name="Tang H."/>
            <person name="Krishnakumar V."/>
            <person name="Bidwell S."/>
            <person name="Rosen B."/>
            <person name="Chan A."/>
            <person name="Zhou S."/>
            <person name="Gentzbittel L."/>
            <person name="Childs K.L."/>
            <person name="Yandell M."/>
            <person name="Gundlach H."/>
            <person name="Mayer K.F."/>
            <person name="Schwartz D.C."/>
            <person name="Town C.D."/>
        </authorList>
    </citation>
    <scope>GENOME REANNOTATION</scope>
    <source>
        <strain evidence="14 15">cv. Jemalong A17</strain>
    </source>
</reference>
<dbReference type="EnsemblPlants" id="AES75161">
    <property type="protein sequence ID" value="AES75161"/>
    <property type="gene ID" value="MTR_6g027160"/>
</dbReference>
<comment type="similarity">
    <text evidence="8">Belongs to the cytochrome b5 family. MAPR subfamily.</text>
</comment>
<feature type="compositionally biased region" description="Polar residues" evidence="9">
    <location>
        <begin position="178"/>
        <end position="195"/>
    </location>
</feature>
<dbReference type="GO" id="GO:0016020">
    <property type="term" value="C:membrane"/>
    <property type="evidence" value="ECO:0000318"/>
    <property type="project" value="GO_Central"/>
</dbReference>
<keyword evidence="3" id="KW-0754">Steroid-binding</keyword>
<dbReference type="FunFam" id="3.10.120.10:FF:000003">
    <property type="entry name" value="membrane-associated progesterone receptor component 1"/>
    <property type="match status" value="1"/>
</dbReference>
<gene>
    <name evidence="14" type="primary">11416017</name>
    <name evidence="12" type="ordered locus">MTR_6g027160</name>
    <name evidence="13" type="ORF">MtrunA17_Chr6g0460501</name>
</gene>
<dbReference type="Proteomes" id="UP000265566">
    <property type="component" value="Chromosome 6"/>
</dbReference>
<dbReference type="InterPro" id="IPR036400">
    <property type="entry name" value="Cyt_B5-like_heme/steroid_sf"/>
</dbReference>
<protein>
    <submittedName>
        <fullName evidence="12">Cytochrome b5-like heme/steroid-binding domain protein</fullName>
    </submittedName>
    <submittedName>
        <fullName evidence="13">Putative cytochrome b5-like heme/steroid binding domain-containing protein</fullName>
    </submittedName>
</protein>
<evidence type="ECO:0000256" key="4">
    <source>
        <dbReference type="ARBA" id="ARBA00022723"/>
    </source>
</evidence>
<reference evidence="16" key="4">
    <citation type="journal article" date="2018" name="Nat. Plants">
        <title>Whole-genome landscape of Medicago truncatula symbiotic genes.</title>
        <authorList>
            <person name="Pecrix Y."/>
            <person name="Staton S.E."/>
            <person name="Sallet E."/>
            <person name="Lelandais-Briere C."/>
            <person name="Moreau S."/>
            <person name="Carrere S."/>
            <person name="Blein T."/>
            <person name="Jardinaud M.F."/>
            <person name="Latrasse D."/>
            <person name="Zouine M."/>
            <person name="Zahm M."/>
            <person name="Kreplak J."/>
            <person name="Mayjonade B."/>
            <person name="Satge C."/>
            <person name="Perez M."/>
            <person name="Cauet S."/>
            <person name="Marande W."/>
            <person name="Chantry-Darmon C."/>
            <person name="Lopez-Roques C."/>
            <person name="Bouchez O."/>
            <person name="Berard A."/>
            <person name="Debelle F."/>
            <person name="Munos S."/>
            <person name="Bendahmane A."/>
            <person name="Berges H."/>
            <person name="Niebel A."/>
            <person name="Buitink J."/>
            <person name="Frugier F."/>
            <person name="Benhamed M."/>
            <person name="Crespi M."/>
            <person name="Gouzy J."/>
            <person name="Gamas P."/>
        </authorList>
    </citation>
    <scope>NUCLEOTIDE SEQUENCE [LARGE SCALE GENOMIC DNA]</scope>
    <source>
        <strain evidence="16">cv. Jemalong A17</strain>
    </source>
</reference>
<dbReference type="GO" id="GO:0005783">
    <property type="term" value="C:endoplasmic reticulum"/>
    <property type="evidence" value="ECO:0000318"/>
    <property type="project" value="GO_Central"/>
</dbReference>
<dbReference type="Pfam" id="PF00173">
    <property type="entry name" value="Cyt-b5"/>
    <property type="match status" value="1"/>
</dbReference>
<dbReference type="PANTHER" id="PTHR10281:SF72">
    <property type="entry name" value="NEUDESIN"/>
    <property type="match status" value="1"/>
</dbReference>
<keyword evidence="6" id="KW-0408">Iron</keyword>
<dbReference type="PaxDb" id="3880-AES75161"/>
<evidence type="ECO:0000256" key="2">
    <source>
        <dbReference type="ARBA" id="ARBA00022617"/>
    </source>
</evidence>
<evidence type="ECO:0000313" key="15">
    <source>
        <dbReference type="Proteomes" id="UP000002051"/>
    </source>
</evidence>
<dbReference type="InterPro" id="IPR050577">
    <property type="entry name" value="MAPR/NEUFC/NENF-like"/>
</dbReference>
<evidence type="ECO:0000259" key="11">
    <source>
        <dbReference type="SMART" id="SM01117"/>
    </source>
</evidence>
<dbReference type="AlphaFoldDB" id="G7KPK4"/>
<dbReference type="GO" id="GO:0005496">
    <property type="term" value="F:steroid binding"/>
    <property type="evidence" value="ECO:0007669"/>
    <property type="project" value="UniProtKB-KW"/>
</dbReference>
<dbReference type="EMBL" id="CM001222">
    <property type="protein sequence ID" value="AES75161.1"/>
    <property type="molecule type" value="Genomic_DNA"/>
</dbReference>
<evidence type="ECO:0000256" key="7">
    <source>
        <dbReference type="ARBA" id="ARBA00023121"/>
    </source>
</evidence>
<sequence length="195" mass="21931">MSYFNTTITETITYYTGLSPTAFFTITLLSILVYRTVTSMFVSPQDFNKPPVVSARFGSSRFNDVTEPPKKPVQVGEISEKELRLYNGSDENKPILISVKGNIYDVSQGKNFYGPGGSYAMFAGKECSRALALLSFKPQDINGNLEGLDESELAILEDWEYKFIDKYPKVGQLVPEPRTQQIEHSQEDNSNMKPE</sequence>
<evidence type="ECO:0000313" key="13">
    <source>
        <dbReference type="EMBL" id="RHN50714.1"/>
    </source>
</evidence>
<dbReference type="SUPFAM" id="SSF55856">
    <property type="entry name" value="Cytochrome b5-like heme/steroid binding domain"/>
    <property type="match status" value="1"/>
</dbReference>
<evidence type="ECO:0000256" key="3">
    <source>
        <dbReference type="ARBA" id="ARBA00022665"/>
    </source>
</evidence>
<keyword evidence="10" id="KW-0472">Membrane</keyword>
<keyword evidence="2" id="KW-0349">Heme</keyword>
<evidence type="ECO:0000256" key="9">
    <source>
        <dbReference type="SAM" id="MobiDB-lite"/>
    </source>
</evidence>
<dbReference type="Gene3D" id="3.10.120.10">
    <property type="entry name" value="Cytochrome b5-like heme/steroid binding domain"/>
    <property type="match status" value="1"/>
</dbReference>